<organism evidence="1 2">
    <name type="scientific">Blepharisma stoltei</name>
    <dbReference type="NCBI Taxonomy" id="1481888"/>
    <lineage>
        <taxon>Eukaryota</taxon>
        <taxon>Sar</taxon>
        <taxon>Alveolata</taxon>
        <taxon>Ciliophora</taxon>
        <taxon>Postciliodesmatophora</taxon>
        <taxon>Heterotrichea</taxon>
        <taxon>Heterotrichida</taxon>
        <taxon>Blepharismidae</taxon>
        <taxon>Blepharisma</taxon>
    </lineage>
</organism>
<sequence>MEENSKEENKDNTPKESIQLFLDSFETISESLIKNSNLQELLKHLSKLLVYHTNSRYAAQVLSLGSNLVDKISKKALSNISDPYQTLSMLQSLKLILNVYPAILLPEKCALLNNLACTFRRLGKFHAAKKYLDKALELIKTNRDVPIDKSSTYLNCCAVFSNLNKHKEALDYAMQAVQYSQDDMLNLPKDIPFTDYVNKISILAISYYNIAIENEYLKKYDDSYEWYGKAIKFLNNHQETQNLVAIFDDCVKNYEEIKEKLKKRPLFSRNSRSRPISAKPNEINKSNLRDVQASPQIDVKSSNNFFDARFPLEKKPYTFEEIKSRLSIKNFPKLNPRKSLDENESETDRKLKPILCHDDSQQKFVSKSKSPQKMSAKIQKSPYRSSVIRSNKLLEVRSTPQGNHINIRKGSTPAPGNSQHHKILEEESNDTPENQSQLNPHSYYIGIDHDTPFSLTEFYANSDTPTKALHINPEKDKLIKDAVTAIQNIFRGRKYKKPSETQKGSSEIIFKAGRRIGGQYFLVMVLKSENEYKLTLNKLGEIDKVYEIPINSSQAEYPEQLIKQVQFKENGQPYIASLKPDTMKSSQVNELVIQSFSSSIIVPAPVPKISIQTEIKENSHSQLVSKLNTIGSSPSRELKQAKKITDQLQLNDSFDLLNRTPLDSSRYVFKLVLAKTIEIDSQSCLVTIYISQKYLKMDIKRDENSEEKIIKIEEAAELLKVKKERLESNTHKLCDLIQKNKGLDFIKTNVTLKGDLSSESLDTDKDSIQEDQNFVGGKAIWRNIDGSLFMLEASEFEEIINIKAANTADKSLVHHKSYTRKEIEKYYGSVLPLEAILQEVSIKNGEIVLKHEKKL</sequence>
<dbReference type="InterPro" id="IPR019734">
    <property type="entry name" value="TPR_rpt"/>
</dbReference>
<accession>A0AAU9K320</accession>
<dbReference type="AlphaFoldDB" id="A0AAU9K320"/>
<dbReference type="SMART" id="SM00028">
    <property type="entry name" value="TPR"/>
    <property type="match status" value="3"/>
</dbReference>
<evidence type="ECO:0000313" key="2">
    <source>
        <dbReference type="Proteomes" id="UP001162131"/>
    </source>
</evidence>
<dbReference type="Gene3D" id="1.25.40.10">
    <property type="entry name" value="Tetratricopeptide repeat domain"/>
    <property type="match status" value="1"/>
</dbReference>
<reference evidence="1" key="1">
    <citation type="submission" date="2021-09" db="EMBL/GenBank/DDBJ databases">
        <authorList>
            <consortium name="AG Swart"/>
            <person name="Singh M."/>
            <person name="Singh A."/>
            <person name="Seah K."/>
            <person name="Emmerich C."/>
        </authorList>
    </citation>
    <scope>NUCLEOTIDE SEQUENCE</scope>
    <source>
        <strain evidence="1">ATCC30299</strain>
    </source>
</reference>
<protein>
    <recommendedName>
        <fullName evidence="3">Tetratricopeptide repeat protein</fullName>
    </recommendedName>
</protein>
<evidence type="ECO:0000313" key="1">
    <source>
        <dbReference type="EMBL" id="CAG9332127.1"/>
    </source>
</evidence>
<comment type="caution">
    <text evidence="1">The sequence shown here is derived from an EMBL/GenBank/DDBJ whole genome shotgun (WGS) entry which is preliminary data.</text>
</comment>
<name>A0AAU9K320_9CILI</name>
<dbReference type="EMBL" id="CAJZBQ010000054">
    <property type="protein sequence ID" value="CAG9332127.1"/>
    <property type="molecule type" value="Genomic_DNA"/>
</dbReference>
<keyword evidence="2" id="KW-1185">Reference proteome</keyword>
<dbReference type="SUPFAM" id="SSF48452">
    <property type="entry name" value="TPR-like"/>
    <property type="match status" value="1"/>
</dbReference>
<proteinExistence type="predicted"/>
<gene>
    <name evidence="1" type="ORF">BSTOLATCC_MIC55581</name>
</gene>
<dbReference type="InterPro" id="IPR011990">
    <property type="entry name" value="TPR-like_helical_dom_sf"/>
</dbReference>
<dbReference type="Pfam" id="PF13181">
    <property type="entry name" value="TPR_8"/>
    <property type="match status" value="1"/>
</dbReference>
<dbReference type="Proteomes" id="UP001162131">
    <property type="component" value="Unassembled WGS sequence"/>
</dbReference>
<evidence type="ECO:0008006" key="3">
    <source>
        <dbReference type="Google" id="ProtNLM"/>
    </source>
</evidence>